<name>A0ABR9VQM5_9SYNC</name>
<dbReference type="Proteomes" id="UP000658720">
    <property type="component" value="Unassembled WGS sequence"/>
</dbReference>
<gene>
    <name evidence="2" type="ORF">IQ217_07145</name>
</gene>
<reference evidence="2 3" key="1">
    <citation type="submission" date="2020-10" db="EMBL/GenBank/DDBJ databases">
        <authorList>
            <person name="Castelo-Branco R."/>
            <person name="Eusebio N."/>
            <person name="Adriana R."/>
            <person name="Vieira A."/>
            <person name="Brugerolle De Fraissinette N."/>
            <person name="Rezende De Castro R."/>
            <person name="Schneider M.P."/>
            <person name="Vasconcelos V."/>
            <person name="Leao P.N."/>
        </authorList>
    </citation>
    <scope>NUCLEOTIDE SEQUENCE [LARGE SCALE GENOMIC DNA]</scope>
    <source>
        <strain evidence="2 3">LEGE 00031</strain>
    </source>
</reference>
<evidence type="ECO:0000313" key="3">
    <source>
        <dbReference type="Proteomes" id="UP000658720"/>
    </source>
</evidence>
<dbReference type="EMBL" id="JADEVV010000015">
    <property type="protein sequence ID" value="MBE9253632.1"/>
    <property type="molecule type" value="Genomic_DNA"/>
</dbReference>
<proteinExistence type="predicted"/>
<feature type="region of interest" description="Disordered" evidence="1">
    <location>
        <begin position="480"/>
        <end position="508"/>
    </location>
</feature>
<protein>
    <submittedName>
        <fullName evidence="2">Uncharacterized protein</fullName>
    </submittedName>
</protein>
<accession>A0ABR9VQM5</accession>
<feature type="compositionally biased region" description="Basic residues" evidence="1">
    <location>
        <begin position="489"/>
        <end position="501"/>
    </location>
</feature>
<sequence>MSSSRGPYKSRLFTNLNRQSQRLRDRLGETVRHLRVAAEWGVQALMYPFYWLLHPEKWLGPVLGGEGNQERRALPPGLDGDKVNSEDRWPLAIAADQPIETVLTSLQAWFDHVEVNQTNQGLVLAQDFSVLIDDQSLGEDNLSVHNQDLALPAQPEKPALPPSNNPSPLAKFGEQVKNIFRSGNDAIVIQGLASRCGDRRLVLTTQDNLTLDVFSPEQQQQLQQQIRRELAQWHYQRRRQWALQAKQWRGIPLISGSDNNGQGEQRVKVLAPLDWLWQGIYRWQTRPALPSSTAIVPTNTVQANVAGIKDWLGQTNRHLKNLGQQPVIEATVVKSQQLSQQIVEVLPPTVQHLGQDLQHRVQQTLEQLFNPDRHPANAPDPFELKVILQAAIAYFFGPQGSNSAQSLGGEGVNNPALPGEHQSPWLAWEELFADLPMPAIVMPLLDQSSGTSAVISGGEHGQWTEETIENSHNFALSVAGKNPQAIAPSRRRSKRPGRKKSALVNSVSPGAPGMVVQDPWLEEDWGLDEKVLSDQGEIKLKGKLLHSSGQMANQRRSPQDLETAFDWIETQAQSLGYDKHVLVWCLEWLDRLVYGLEQLLEKVWQWLRQKFGQGTGKADILPPSP</sequence>
<organism evidence="2 3">
    <name type="scientific">Synechocystis salina LEGE 00031</name>
    <dbReference type="NCBI Taxonomy" id="1828736"/>
    <lineage>
        <taxon>Bacteria</taxon>
        <taxon>Bacillati</taxon>
        <taxon>Cyanobacteriota</taxon>
        <taxon>Cyanophyceae</taxon>
        <taxon>Synechococcales</taxon>
        <taxon>Merismopediaceae</taxon>
        <taxon>Synechocystis</taxon>
    </lineage>
</organism>
<keyword evidence="3" id="KW-1185">Reference proteome</keyword>
<comment type="caution">
    <text evidence="2">The sequence shown here is derived from an EMBL/GenBank/DDBJ whole genome shotgun (WGS) entry which is preliminary data.</text>
</comment>
<dbReference type="RefSeq" id="WP_194019416.1">
    <property type="nucleotide sequence ID" value="NZ_JADEVV010000015.1"/>
</dbReference>
<evidence type="ECO:0000313" key="2">
    <source>
        <dbReference type="EMBL" id="MBE9253632.1"/>
    </source>
</evidence>
<evidence type="ECO:0000256" key="1">
    <source>
        <dbReference type="SAM" id="MobiDB-lite"/>
    </source>
</evidence>